<dbReference type="InterPro" id="IPR036291">
    <property type="entry name" value="NAD(P)-bd_dom_sf"/>
</dbReference>
<gene>
    <name evidence="4" type="ORF">PV08_10494</name>
</gene>
<organism evidence="4 5">
    <name type="scientific">Exophiala spinifera</name>
    <dbReference type="NCBI Taxonomy" id="91928"/>
    <lineage>
        <taxon>Eukaryota</taxon>
        <taxon>Fungi</taxon>
        <taxon>Dikarya</taxon>
        <taxon>Ascomycota</taxon>
        <taxon>Pezizomycotina</taxon>
        <taxon>Eurotiomycetes</taxon>
        <taxon>Chaetothyriomycetidae</taxon>
        <taxon>Chaetothyriales</taxon>
        <taxon>Herpotrichiellaceae</taxon>
        <taxon>Exophiala</taxon>
    </lineage>
</organism>
<feature type="domain" description="NmrA-like" evidence="3">
    <location>
        <begin position="5"/>
        <end position="303"/>
    </location>
</feature>
<dbReference type="AlphaFoldDB" id="A0A0D2BIJ9"/>
<dbReference type="GO" id="GO:0005634">
    <property type="term" value="C:nucleus"/>
    <property type="evidence" value="ECO:0007669"/>
    <property type="project" value="TreeGrafter"/>
</dbReference>
<keyword evidence="5" id="KW-1185">Reference proteome</keyword>
<evidence type="ECO:0000259" key="3">
    <source>
        <dbReference type="Pfam" id="PF05368"/>
    </source>
</evidence>
<evidence type="ECO:0000256" key="2">
    <source>
        <dbReference type="ARBA" id="ARBA00022857"/>
    </source>
</evidence>
<dbReference type="STRING" id="91928.A0A0D2BIJ9"/>
<dbReference type="InterPro" id="IPR008030">
    <property type="entry name" value="NmrA-like"/>
</dbReference>
<dbReference type="Gene3D" id="3.40.50.720">
    <property type="entry name" value="NAD(P)-binding Rossmann-like Domain"/>
    <property type="match status" value="1"/>
</dbReference>
<dbReference type="PANTHER" id="PTHR42748">
    <property type="entry name" value="NITROGEN METABOLITE REPRESSION PROTEIN NMRA FAMILY MEMBER"/>
    <property type="match status" value="1"/>
</dbReference>
<comment type="similarity">
    <text evidence="1">Belongs to the NmrA-type oxidoreductase family.</text>
</comment>
<accession>A0A0D2BIJ9</accession>
<reference evidence="4 5" key="1">
    <citation type="submission" date="2015-01" db="EMBL/GenBank/DDBJ databases">
        <title>The Genome Sequence of Exophiala spinifera CBS89968.</title>
        <authorList>
            <consortium name="The Broad Institute Genomics Platform"/>
            <person name="Cuomo C."/>
            <person name="de Hoog S."/>
            <person name="Gorbushina A."/>
            <person name="Stielow B."/>
            <person name="Teixiera M."/>
            <person name="Abouelleil A."/>
            <person name="Chapman S.B."/>
            <person name="Priest M."/>
            <person name="Young S.K."/>
            <person name="Wortman J."/>
            <person name="Nusbaum C."/>
            <person name="Birren B."/>
        </authorList>
    </citation>
    <scope>NUCLEOTIDE SEQUENCE [LARGE SCALE GENOMIC DNA]</scope>
    <source>
        <strain evidence="4 5">CBS 89968</strain>
    </source>
</reference>
<protein>
    <recommendedName>
        <fullName evidence="3">NmrA-like domain-containing protein</fullName>
    </recommendedName>
</protein>
<dbReference type="EMBL" id="KN847499">
    <property type="protein sequence ID" value="KIW11194.1"/>
    <property type="molecule type" value="Genomic_DNA"/>
</dbReference>
<name>A0A0D2BIJ9_9EURO</name>
<dbReference type="GeneID" id="27337577"/>
<dbReference type="RefSeq" id="XP_016231410.1">
    <property type="nucleotide sequence ID" value="XM_016384808.1"/>
</dbReference>
<dbReference type="CDD" id="cd05251">
    <property type="entry name" value="NmrA_like_SDR_a"/>
    <property type="match status" value="1"/>
</dbReference>
<dbReference type="VEuPathDB" id="FungiDB:PV08_10494"/>
<dbReference type="SUPFAM" id="SSF51735">
    <property type="entry name" value="NAD(P)-binding Rossmann-fold domains"/>
    <property type="match status" value="1"/>
</dbReference>
<keyword evidence="2" id="KW-0521">NADP</keyword>
<evidence type="ECO:0000256" key="1">
    <source>
        <dbReference type="ARBA" id="ARBA00006328"/>
    </source>
</evidence>
<evidence type="ECO:0000313" key="5">
    <source>
        <dbReference type="Proteomes" id="UP000053328"/>
    </source>
</evidence>
<proteinExistence type="inferred from homology"/>
<evidence type="ECO:0000313" key="4">
    <source>
        <dbReference type="EMBL" id="KIW11194.1"/>
    </source>
</evidence>
<dbReference type="Proteomes" id="UP000053328">
    <property type="component" value="Unassembled WGS sequence"/>
</dbReference>
<dbReference type="Gene3D" id="3.90.25.10">
    <property type="entry name" value="UDP-galactose 4-epimerase, domain 1"/>
    <property type="match status" value="1"/>
</dbReference>
<dbReference type="Pfam" id="PF05368">
    <property type="entry name" value="NmrA"/>
    <property type="match status" value="1"/>
</dbReference>
<dbReference type="InterPro" id="IPR051164">
    <property type="entry name" value="NmrA-like_oxidored"/>
</dbReference>
<dbReference type="OrthoDB" id="3358371at2759"/>
<dbReference type="HOGENOM" id="CLU_007383_8_6_1"/>
<sequence length="343" mass="37706">MSSIKKTIVVVGATGNQGGSVARTFLAQPQWHVRCLTRNPSSKASQTLRSLGAEVVQGDLSSRDSLRRAFEGANAIYANTDFWAIYTNPDTAGRSAAAGKTSSQFAFDSEVSHGTNVAEAAASIDTLERFIYSALAPVKKASNGKYLHSYHWDSKAAIVEYVETRHPLLAAKMSVIYLGAYANNPLLYPRWDEDSRKYGFTLPMSLDAKMPIIDAAESTGPFVMALVETEDAGKRLLAYDTDSYLHLHELVDLWTRIIGQPVSFTSVTVETMNQQSGIPLEVLDGPAFISEFGYMSGVEGDIIEPPHLKAKVKTKSFEDWVKSRDWKEILDQGKRALKTVEGK</sequence>
<dbReference type="PANTHER" id="PTHR42748:SF29">
    <property type="entry name" value="NMRA-LIKE DOMAIN-CONTAINING PROTEIN"/>
    <property type="match status" value="1"/>
</dbReference>